<comment type="caution">
    <text evidence="5">The sequence shown here is derived from an EMBL/GenBank/DDBJ whole genome shotgun (WGS) entry which is preliminary data.</text>
</comment>
<dbReference type="Proteomes" id="UP001597158">
    <property type="component" value="Unassembled WGS sequence"/>
</dbReference>
<keyword evidence="1" id="KW-0805">Transcription regulation</keyword>
<dbReference type="SMART" id="SM00421">
    <property type="entry name" value="HTH_LUXR"/>
    <property type="match status" value="1"/>
</dbReference>
<dbReference type="EMBL" id="JBHTMC010000034">
    <property type="protein sequence ID" value="MFD1265597.1"/>
    <property type="molecule type" value="Genomic_DNA"/>
</dbReference>
<keyword evidence="3" id="KW-0804">Transcription</keyword>
<dbReference type="RefSeq" id="WP_002926031.1">
    <property type="nucleotide sequence ID" value="NZ_JARQZE010000006.1"/>
</dbReference>
<dbReference type="InterPro" id="IPR036693">
    <property type="entry name" value="TF_LuxR_autoind-bd_dom_sf"/>
</dbReference>
<dbReference type="PROSITE" id="PS00622">
    <property type="entry name" value="HTH_LUXR_1"/>
    <property type="match status" value="1"/>
</dbReference>
<name>A0ABW3WKS3_9RHOO</name>
<accession>A0ABW3WKS3</accession>
<keyword evidence="2" id="KW-0238">DNA-binding</keyword>
<evidence type="ECO:0000256" key="2">
    <source>
        <dbReference type="ARBA" id="ARBA00023125"/>
    </source>
</evidence>
<dbReference type="SUPFAM" id="SSF46894">
    <property type="entry name" value="C-terminal effector domain of the bipartite response regulators"/>
    <property type="match status" value="1"/>
</dbReference>
<evidence type="ECO:0000313" key="6">
    <source>
        <dbReference type="Proteomes" id="UP001597158"/>
    </source>
</evidence>
<dbReference type="InterPro" id="IPR036388">
    <property type="entry name" value="WH-like_DNA-bd_sf"/>
</dbReference>
<dbReference type="PRINTS" id="PR00038">
    <property type="entry name" value="HTHLUXR"/>
</dbReference>
<dbReference type="Gene3D" id="1.10.10.10">
    <property type="entry name" value="Winged helix-like DNA-binding domain superfamily/Winged helix DNA-binding domain"/>
    <property type="match status" value="1"/>
</dbReference>
<dbReference type="CDD" id="cd06170">
    <property type="entry name" value="LuxR_C_like"/>
    <property type="match status" value="1"/>
</dbReference>
<evidence type="ECO:0000256" key="3">
    <source>
        <dbReference type="ARBA" id="ARBA00023163"/>
    </source>
</evidence>
<dbReference type="SUPFAM" id="SSF75516">
    <property type="entry name" value="Pheromone-binding domain of LuxR-like quorum-sensing transcription factors"/>
    <property type="match status" value="1"/>
</dbReference>
<dbReference type="InterPro" id="IPR005143">
    <property type="entry name" value="TF_LuxR_autoind-bd_dom"/>
</dbReference>
<dbReference type="PANTHER" id="PTHR44688:SF16">
    <property type="entry name" value="DNA-BINDING TRANSCRIPTIONAL ACTIVATOR DEVR_DOSR"/>
    <property type="match status" value="1"/>
</dbReference>
<organism evidence="5 6">
    <name type="scientific">Thauera mechernichensis</name>
    <dbReference type="NCBI Taxonomy" id="82788"/>
    <lineage>
        <taxon>Bacteria</taxon>
        <taxon>Pseudomonadati</taxon>
        <taxon>Pseudomonadota</taxon>
        <taxon>Betaproteobacteria</taxon>
        <taxon>Rhodocyclales</taxon>
        <taxon>Zoogloeaceae</taxon>
        <taxon>Thauera</taxon>
    </lineage>
</organism>
<gene>
    <name evidence="5" type="ORF">ACFQ4M_18640</name>
</gene>
<protein>
    <submittedName>
        <fullName evidence="5">Autoinducer binding domain-containing protein</fullName>
    </submittedName>
</protein>
<dbReference type="PROSITE" id="PS50043">
    <property type="entry name" value="HTH_LUXR_2"/>
    <property type="match status" value="1"/>
</dbReference>
<evidence type="ECO:0000313" key="5">
    <source>
        <dbReference type="EMBL" id="MFD1265597.1"/>
    </source>
</evidence>
<feature type="domain" description="HTH luxR-type" evidence="4">
    <location>
        <begin position="169"/>
        <end position="234"/>
    </location>
</feature>
<dbReference type="Pfam" id="PF00196">
    <property type="entry name" value="GerE"/>
    <property type="match status" value="1"/>
</dbReference>
<proteinExistence type="predicted"/>
<evidence type="ECO:0000256" key="1">
    <source>
        <dbReference type="ARBA" id="ARBA00023015"/>
    </source>
</evidence>
<reference evidence="6" key="1">
    <citation type="journal article" date="2019" name="Int. J. Syst. Evol. Microbiol.">
        <title>The Global Catalogue of Microorganisms (GCM) 10K type strain sequencing project: providing services to taxonomists for standard genome sequencing and annotation.</title>
        <authorList>
            <consortium name="The Broad Institute Genomics Platform"/>
            <consortium name="The Broad Institute Genome Sequencing Center for Infectious Disease"/>
            <person name="Wu L."/>
            <person name="Ma J."/>
        </authorList>
    </citation>
    <scope>NUCLEOTIDE SEQUENCE [LARGE SCALE GENOMIC DNA]</scope>
    <source>
        <strain evidence="6">CCUG 48884</strain>
    </source>
</reference>
<dbReference type="PANTHER" id="PTHR44688">
    <property type="entry name" value="DNA-BINDING TRANSCRIPTIONAL ACTIVATOR DEVR_DOSR"/>
    <property type="match status" value="1"/>
</dbReference>
<keyword evidence="6" id="KW-1185">Reference proteome</keyword>
<evidence type="ECO:0000259" key="4">
    <source>
        <dbReference type="PROSITE" id="PS50043"/>
    </source>
</evidence>
<dbReference type="InterPro" id="IPR000792">
    <property type="entry name" value="Tscrpt_reg_LuxR_C"/>
</dbReference>
<dbReference type="Pfam" id="PF03472">
    <property type="entry name" value="Autoind_bind"/>
    <property type="match status" value="1"/>
</dbReference>
<dbReference type="Gene3D" id="3.30.450.80">
    <property type="entry name" value="Transcription factor LuxR-like, autoinducer-binding domain"/>
    <property type="match status" value="1"/>
</dbReference>
<dbReference type="InterPro" id="IPR016032">
    <property type="entry name" value="Sig_transdc_resp-reg_C-effctor"/>
</dbReference>
<sequence>MNIWREDLLTRLNAAHGATEVFSVIELESKALGFDHLAYGVRFRYPLSNPRIVLLNNYPEQWQTLYAERGYINNDPVVMRGMASQLPFVWSEHYSQASDTFWEEARQFGIANGWSQSATDCRGRQSLVSFVRGAECLSSAELFANGARLSFLAHAGHEYLCHQLAREHHAQDLGELTTREVEVLRWTAEGKTAGEISILMGISERTVNFHAANTMAKLNCANKTATAVKAAILGLLD</sequence>